<proteinExistence type="predicted"/>
<sequence length="94" mass="10786">MRESFVKKSSNAFFENKRATVLNEIKNVGGEIITKGMPVIITGKNHRQKTYLDVYFGNVIINGVNPEDLELVKESDNLQPIESDTLDIREHKFY</sequence>
<reference evidence="1" key="1">
    <citation type="submission" date="2021-11" db="EMBL/GenBank/DDBJ databases">
        <title>Description of novel Flavobacterium species.</title>
        <authorList>
            <person name="Saticioglu I.B."/>
            <person name="Ay H."/>
            <person name="Altun S."/>
            <person name="Duman M."/>
        </authorList>
    </citation>
    <scope>NUCLEOTIDE SEQUENCE</scope>
    <source>
        <strain evidence="1">F-65</strain>
    </source>
</reference>
<organism evidence="1 2">
    <name type="scientific">Flavobacterium pisciphilum</name>
    <dbReference type="NCBI Taxonomy" id="2893755"/>
    <lineage>
        <taxon>Bacteria</taxon>
        <taxon>Pseudomonadati</taxon>
        <taxon>Bacteroidota</taxon>
        <taxon>Flavobacteriia</taxon>
        <taxon>Flavobacteriales</taxon>
        <taxon>Flavobacteriaceae</taxon>
        <taxon>Flavobacterium</taxon>
    </lineage>
</organism>
<keyword evidence="2" id="KW-1185">Reference proteome</keyword>
<evidence type="ECO:0000313" key="2">
    <source>
        <dbReference type="Proteomes" id="UP001430919"/>
    </source>
</evidence>
<comment type="caution">
    <text evidence="1">The sequence shown here is derived from an EMBL/GenBank/DDBJ whole genome shotgun (WGS) entry which is preliminary data.</text>
</comment>
<dbReference type="EMBL" id="JAJJMO010000001">
    <property type="protein sequence ID" value="MCC9072478.1"/>
    <property type="molecule type" value="Genomic_DNA"/>
</dbReference>
<dbReference type="Proteomes" id="UP001430919">
    <property type="component" value="Unassembled WGS sequence"/>
</dbReference>
<accession>A0ABS8MV05</accession>
<evidence type="ECO:0000313" key="1">
    <source>
        <dbReference type="EMBL" id="MCC9072478.1"/>
    </source>
</evidence>
<protein>
    <submittedName>
        <fullName evidence="1">Uncharacterized protein</fullName>
    </submittedName>
</protein>
<dbReference type="RefSeq" id="WP_229989317.1">
    <property type="nucleotide sequence ID" value="NZ_JAJJMO010000001.1"/>
</dbReference>
<gene>
    <name evidence="1" type="ORF">LNQ49_12880</name>
</gene>
<name>A0ABS8MV05_9FLAO</name>